<protein>
    <recommendedName>
        <fullName evidence="3">Nucleotide-diphospho-sugar transferase domain-containing protein</fullName>
    </recommendedName>
</protein>
<accession>A0ABU9ASX3</accession>
<evidence type="ECO:0000313" key="1">
    <source>
        <dbReference type="EMBL" id="MEK7950829.1"/>
    </source>
</evidence>
<evidence type="ECO:0008006" key="3">
    <source>
        <dbReference type="Google" id="ProtNLM"/>
    </source>
</evidence>
<comment type="caution">
    <text evidence="1">The sequence shown here is derived from an EMBL/GenBank/DDBJ whole genome shotgun (WGS) entry which is preliminary data.</text>
</comment>
<proteinExistence type="predicted"/>
<dbReference type="RefSeq" id="WP_341404430.1">
    <property type="nucleotide sequence ID" value="NZ_JBBUKT010000003.1"/>
</dbReference>
<evidence type="ECO:0000313" key="2">
    <source>
        <dbReference type="Proteomes" id="UP001371305"/>
    </source>
</evidence>
<reference evidence="1 2" key="1">
    <citation type="submission" date="2024-04" db="EMBL/GenBank/DDBJ databases">
        <title>Luteolibacter sp. isolated from soil.</title>
        <authorList>
            <person name="An J."/>
        </authorList>
    </citation>
    <scope>NUCLEOTIDE SEQUENCE [LARGE SCALE GENOMIC DNA]</scope>
    <source>
        <strain evidence="1 2">Y139</strain>
    </source>
</reference>
<sequence length="317" mass="36361">MEEEANGCLSSLPRRSTTRAMELATTLVHKGAMDIGVHAVRTFAKHFRGNYRLEIHTDGSPDATDEVTLLHAANGLEARIIRPSDRRPLLDERLADFPRTRALMDGIGYFAKMELPMAAMGPYLYFDSDIVWLRPVTNLKPPKAPNAFSTESWSWYNGVANDHLWTAAKTPRRVNSGFYYLGEPFPFQRMEEMLERGMFDPTIRYNTDQEIMAYLFCSMNLYHPDDLKRSRVRKTYDLGTLASAALHFPGQMWRSHMDQIEALESAPPKSAVAIRYQDPVPLTELELFRMRMNVRLSDSPTLGRLINRLRAIRQKFA</sequence>
<dbReference type="EMBL" id="JBBUKT010000003">
    <property type="protein sequence ID" value="MEK7950829.1"/>
    <property type="molecule type" value="Genomic_DNA"/>
</dbReference>
<name>A0ABU9ASX3_9BACT</name>
<gene>
    <name evidence="1" type="ORF">WKV53_09995</name>
</gene>
<organism evidence="1 2">
    <name type="scientific">Luteolibacter soli</name>
    <dbReference type="NCBI Taxonomy" id="3135280"/>
    <lineage>
        <taxon>Bacteria</taxon>
        <taxon>Pseudomonadati</taxon>
        <taxon>Verrucomicrobiota</taxon>
        <taxon>Verrucomicrobiia</taxon>
        <taxon>Verrucomicrobiales</taxon>
        <taxon>Verrucomicrobiaceae</taxon>
        <taxon>Luteolibacter</taxon>
    </lineage>
</organism>
<dbReference type="Proteomes" id="UP001371305">
    <property type="component" value="Unassembled WGS sequence"/>
</dbReference>
<keyword evidence="2" id="KW-1185">Reference proteome</keyword>